<sequence>MASVSRLALGIILALGTASVVATGPADAKKKPPYTGPSFTLEERTSLSAVEAALQARNYSAASAALTTAQSAARGADARYQLAGLQLRLGRETNNVALQSSAVEALLASGRIPAAEQAPLYATQGVLASFARKRERAEASLTRALELAPTPDGAIALARVKLDLRKNEDAVALIDRAIEMQAATGQKAPEAWYRRGLTLATMNAMAPQAIKFSRALVAAYPSAQNWRDAVLLYRDYAKPDSATTLDATRLQRLSRALAGERDYFDAAQAFDGANLPGEAQSVFQEGVSDRMVDPAKATFKEAIATSKKKATTAKTKLAALRTAAASAATGTAALEAGDQYLSFGEYGVAADLYRTALQKGGIDPNVGNTRLGIALALAGNRPEADTAFQTVSGTRGDLAALWRVWLAQRA</sequence>
<feature type="signal peptide" evidence="1">
    <location>
        <begin position="1"/>
        <end position="22"/>
    </location>
</feature>
<gene>
    <name evidence="2" type="ORF">C7I55_22230</name>
</gene>
<dbReference type="SUPFAM" id="SSF48452">
    <property type="entry name" value="TPR-like"/>
    <property type="match status" value="1"/>
</dbReference>
<evidence type="ECO:0000256" key="1">
    <source>
        <dbReference type="SAM" id="SignalP"/>
    </source>
</evidence>
<keyword evidence="1" id="KW-0732">Signal</keyword>
<dbReference type="Gene3D" id="1.25.40.10">
    <property type="entry name" value="Tetratricopeptide repeat domain"/>
    <property type="match status" value="1"/>
</dbReference>
<feature type="chain" id="PRO_5015113593" description="Tetratricopeptide repeat protein" evidence="1">
    <location>
        <begin position="23"/>
        <end position="410"/>
    </location>
</feature>
<comment type="caution">
    <text evidence="2">The sequence shown here is derived from an EMBL/GenBank/DDBJ whole genome shotgun (WGS) entry which is preliminary data.</text>
</comment>
<dbReference type="AlphaFoldDB" id="A0A2P7QH44"/>
<evidence type="ECO:0000313" key="3">
    <source>
        <dbReference type="Proteomes" id="UP000241167"/>
    </source>
</evidence>
<evidence type="ECO:0000313" key="2">
    <source>
        <dbReference type="EMBL" id="PSJ37250.1"/>
    </source>
</evidence>
<proteinExistence type="predicted"/>
<evidence type="ECO:0008006" key="4">
    <source>
        <dbReference type="Google" id="ProtNLM"/>
    </source>
</evidence>
<dbReference type="InterPro" id="IPR011990">
    <property type="entry name" value="TPR-like_helical_dom_sf"/>
</dbReference>
<dbReference type="EMBL" id="PXYI01000009">
    <property type="protein sequence ID" value="PSJ37250.1"/>
    <property type="molecule type" value="Genomic_DNA"/>
</dbReference>
<organism evidence="2 3">
    <name type="scientific">Allosphingosinicella deserti</name>
    <dbReference type="NCBI Taxonomy" id="2116704"/>
    <lineage>
        <taxon>Bacteria</taxon>
        <taxon>Pseudomonadati</taxon>
        <taxon>Pseudomonadota</taxon>
        <taxon>Alphaproteobacteria</taxon>
        <taxon>Sphingomonadales</taxon>
        <taxon>Sphingomonadaceae</taxon>
        <taxon>Allosphingosinicella</taxon>
    </lineage>
</organism>
<dbReference type="OrthoDB" id="7325958at2"/>
<dbReference type="Proteomes" id="UP000241167">
    <property type="component" value="Unassembled WGS sequence"/>
</dbReference>
<dbReference type="RefSeq" id="WP_106515239.1">
    <property type="nucleotide sequence ID" value="NZ_PXYI01000009.1"/>
</dbReference>
<protein>
    <recommendedName>
        <fullName evidence="4">Tetratricopeptide repeat protein</fullName>
    </recommendedName>
</protein>
<reference evidence="2 3" key="1">
    <citation type="submission" date="2018-03" db="EMBL/GenBank/DDBJ databases">
        <title>The draft genome of Sphingosinicella sp. GL-C-18.</title>
        <authorList>
            <person name="Liu L."/>
            <person name="Li L."/>
            <person name="Liang L."/>
            <person name="Zhang X."/>
            <person name="Wang T."/>
        </authorList>
    </citation>
    <scope>NUCLEOTIDE SEQUENCE [LARGE SCALE GENOMIC DNA]</scope>
    <source>
        <strain evidence="2 3">GL-C-18</strain>
    </source>
</reference>
<name>A0A2P7QH44_9SPHN</name>
<accession>A0A2P7QH44</accession>
<keyword evidence="3" id="KW-1185">Reference proteome</keyword>